<organism evidence="2 3">
    <name type="scientific">Ruegeria marina</name>
    <dbReference type="NCBI Taxonomy" id="639004"/>
    <lineage>
        <taxon>Bacteria</taxon>
        <taxon>Pseudomonadati</taxon>
        <taxon>Pseudomonadota</taxon>
        <taxon>Alphaproteobacteria</taxon>
        <taxon>Rhodobacterales</taxon>
        <taxon>Roseobacteraceae</taxon>
        <taxon>Ruegeria</taxon>
    </lineage>
</organism>
<dbReference type="Proteomes" id="UP000199628">
    <property type="component" value="Unassembled WGS sequence"/>
</dbReference>
<protein>
    <submittedName>
        <fullName evidence="2">Tetratricopeptide repeat-containing protein</fullName>
    </submittedName>
</protein>
<evidence type="ECO:0000313" key="3">
    <source>
        <dbReference type="Proteomes" id="UP000199628"/>
    </source>
</evidence>
<keyword evidence="3" id="KW-1185">Reference proteome</keyword>
<dbReference type="EMBL" id="FMZV01000006">
    <property type="protein sequence ID" value="SDD30337.1"/>
    <property type="molecule type" value="Genomic_DNA"/>
</dbReference>
<dbReference type="Pfam" id="PF13432">
    <property type="entry name" value="TPR_16"/>
    <property type="match status" value="1"/>
</dbReference>
<dbReference type="OrthoDB" id="495305at2"/>
<dbReference type="InterPro" id="IPR019734">
    <property type="entry name" value="TPR_rpt"/>
</dbReference>
<sequence length="197" mass="21558">MKNPGVRRPTPMYHLAAMAIVMIVTMANCTKEDDLSLSENPFPPGIDYRKDAVSGVEVGQRLMAAGEYELALDSFTRAALDEGMTAEILTGIGTANLGLGRLGQAEPLLRRAVAEAPDWPEAWNNLGVLLMEKGELPEATQVFQKAYALDNGESDSIRDNLRIALAKSENVVNTEPKQEEFKLVQRGQGDFVIRKTP</sequence>
<dbReference type="SUPFAM" id="SSF48452">
    <property type="entry name" value="TPR-like"/>
    <property type="match status" value="1"/>
</dbReference>
<dbReference type="PROSITE" id="PS50005">
    <property type="entry name" value="TPR"/>
    <property type="match status" value="1"/>
</dbReference>
<proteinExistence type="predicted"/>
<dbReference type="Gene3D" id="1.25.40.10">
    <property type="entry name" value="Tetratricopeptide repeat domain"/>
    <property type="match status" value="1"/>
</dbReference>
<dbReference type="AlphaFoldDB" id="A0A1G6TPN9"/>
<keyword evidence="1" id="KW-0802">TPR repeat</keyword>
<dbReference type="SMART" id="SM00028">
    <property type="entry name" value="TPR"/>
    <property type="match status" value="2"/>
</dbReference>
<evidence type="ECO:0000256" key="1">
    <source>
        <dbReference type="PROSITE-ProRule" id="PRU00339"/>
    </source>
</evidence>
<evidence type="ECO:0000313" key="2">
    <source>
        <dbReference type="EMBL" id="SDD30337.1"/>
    </source>
</evidence>
<gene>
    <name evidence="2" type="ORF">SAMN04488239_106137</name>
</gene>
<dbReference type="InterPro" id="IPR011990">
    <property type="entry name" value="TPR-like_helical_dom_sf"/>
</dbReference>
<reference evidence="3" key="1">
    <citation type="submission" date="2016-10" db="EMBL/GenBank/DDBJ databases">
        <authorList>
            <person name="Varghese N."/>
            <person name="Submissions S."/>
        </authorList>
    </citation>
    <scope>NUCLEOTIDE SEQUENCE [LARGE SCALE GENOMIC DNA]</scope>
    <source>
        <strain evidence="3">CGMCC 1.9108</strain>
    </source>
</reference>
<dbReference type="STRING" id="639004.SAMN04488239_106137"/>
<name>A0A1G6TPN9_9RHOB</name>
<feature type="repeat" description="TPR" evidence="1">
    <location>
        <begin position="120"/>
        <end position="153"/>
    </location>
</feature>
<accession>A0A1G6TPN9</accession>